<evidence type="ECO:0000313" key="2">
    <source>
        <dbReference type="EMBL" id="TWU58783.1"/>
    </source>
</evidence>
<dbReference type="Gene3D" id="1.10.1330.10">
    <property type="entry name" value="Dockerin domain"/>
    <property type="match status" value="1"/>
</dbReference>
<dbReference type="RefSeq" id="WP_186775409.1">
    <property type="nucleotide sequence ID" value="NZ_SJPW01000002.1"/>
</dbReference>
<keyword evidence="3" id="KW-1185">Reference proteome</keyword>
<gene>
    <name evidence="2" type="ORF">Poly51_15630</name>
</gene>
<evidence type="ECO:0000259" key="1">
    <source>
        <dbReference type="Pfam" id="PF20009"/>
    </source>
</evidence>
<dbReference type="AlphaFoldDB" id="A0A5C6FAI1"/>
<name>A0A5C6FAI1_9BACT</name>
<protein>
    <submittedName>
        <fullName evidence="2">Dockerin type I repeat protein</fullName>
    </submittedName>
</protein>
<reference evidence="2 3" key="1">
    <citation type="submission" date="2019-02" db="EMBL/GenBank/DDBJ databases">
        <title>Deep-cultivation of Planctomycetes and their phenomic and genomic characterization uncovers novel biology.</title>
        <authorList>
            <person name="Wiegand S."/>
            <person name="Jogler M."/>
            <person name="Boedeker C."/>
            <person name="Pinto D."/>
            <person name="Vollmers J."/>
            <person name="Rivas-Marin E."/>
            <person name="Kohn T."/>
            <person name="Peeters S.H."/>
            <person name="Heuer A."/>
            <person name="Rast P."/>
            <person name="Oberbeckmann S."/>
            <person name="Bunk B."/>
            <person name="Jeske O."/>
            <person name="Meyerdierks A."/>
            <person name="Storesund J.E."/>
            <person name="Kallscheuer N."/>
            <person name="Luecker S."/>
            <person name="Lage O.M."/>
            <person name="Pohl T."/>
            <person name="Merkel B.J."/>
            <person name="Hornburger P."/>
            <person name="Mueller R.-W."/>
            <person name="Bruemmer F."/>
            <person name="Labrenz M."/>
            <person name="Spormann A.M."/>
            <person name="Op Den Camp H."/>
            <person name="Overmann J."/>
            <person name="Amann R."/>
            <person name="Jetten M.S.M."/>
            <person name="Mascher T."/>
            <person name="Medema M.H."/>
            <person name="Devos D.P."/>
            <person name="Kaster A.-K."/>
            <person name="Ovreas L."/>
            <person name="Rohde M."/>
            <person name="Galperin M.Y."/>
            <person name="Jogler C."/>
        </authorList>
    </citation>
    <scope>NUCLEOTIDE SEQUENCE [LARGE SCALE GENOMIC DNA]</scope>
    <source>
        <strain evidence="2 3">Poly51</strain>
    </source>
</reference>
<dbReference type="GO" id="GO:0000272">
    <property type="term" value="P:polysaccharide catabolic process"/>
    <property type="evidence" value="ECO:0007669"/>
    <property type="project" value="InterPro"/>
</dbReference>
<comment type="caution">
    <text evidence="2">The sequence shown here is derived from an EMBL/GenBank/DDBJ whole genome shotgun (WGS) entry which is preliminary data.</text>
</comment>
<dbReference type="Pfam" id="PF20009">
    <property type="entry name" value="GEVED"/>
    <property type="match status" value="1"/>
</dbReference>
<evidence type="ECO:0000313" key="3">
    <source>
        <dbReference type="Proteomes" id="UP000318288"/>
    </source>
</evidence>
<sequence length="816" mass="86748">MPRTFRRLRRFESLESRRMLTTIASAVGEGESTANAQPSFVIAGPALINEDAPLQSIANFASDFNPGPGEGDESTASRVLHDEGADGIVDPLSTDSSAPTNLGLLSIGSNIVRGTVESANSIGNVDVFTFQVEAGFQLNGLFVLEYEYDQIPTNPNERNAFIAIDDTDSFPYDAFDLDINANPFLDETQFIGGTVFGLDDLPEAGGASILRRAGIVTGSKFVPPLAAGTYTFYIQQTGPLNRYSLDLRVTETGKQSVLAYHVTNVSDPTLFASGPTIDNNGTLRFRPATDANGTATFDVTVQDDGGTENGGLDISAVQVGTITIAPVNDRPTFTTIQPPTIVQGSGPQSVAGFISSFDPGPDDESSQIRISARITNFDNPEFFDANPIIDADGTLFYTARPDITGSVSFDVTVTDSGGGLGTSDSQRITITVDPKPIVEDLGDAPEPYPVTIDRDGARHIVGDVFLGATATSESDGQPSEAADADAADDGVTFITDVLAISDTETTAGLSIDASASGYLDAWADFNRDGDWDDVGEQFAASISLRPGPNTVPMRIPAGSVPGESFARFRFSSLGGLLPTGSASDGEVEDYRFTIVDAASSPDINVQLASSVAVVEVTQSNVTVRDNDVTQFTSPVASFHSIVVASPANDPAFTISGQNPVVITYASLDELRMGQSQRIDGRFVRSVVDTNGENPLFFVTDLPWQNLVRFSDVNNSGDVTAGDALRIINELGRRTFSDRETQVLHDPINIQVWPDAYFDQNGDGRVTTIDALRVINELARLRTIAAMELVSIDQVIESAGWMTDNADPVGPAVASLF</sequence>
<feature type="domain" description="GEVED" evidence="1">
    <location>
        <begin position="518"/>
        <end position="592"/>
    </location>
</feature>
<dbReference type="EMBL" id="SJPW01000002">
    <property type="protein sequence ID" value="TWU58783.1"/>
    <property type="molecule type" value="Genomic_DNA"/>
</dbReference>
<dbReference type="InterPro" id="IPR002105">
    <property type="entry name" value="Dockerin_1_rpt"/>
</dbReference>
<dbReference type="GO" id="GO:0004553">
    <property type="term" value="F:hydrolase activity, hydrolyzing O-glycosyl compounds"/>
    <property type="evidence" value="ECO:0007669"/>
    <property type="project" value="InterPro"/>
</dbReference>
<dbReference type="Pfam" id="PF00404">
    <property type="entry name" value="Dockerin_1"/>
    <property type="match status" value="1"/>
</dbReference>
<dbReference type="Proteomes" id="UP000318288">
    <property type="component" value="Unassembled WGS sequence"/>
</dbReference>
<dbReference type="Pfam" id="PF17963">
    <property type="entry name" value="Big_9"/>
    <property type="match status" value="2"/>
</dbReference>
<organism evidence="2 3">
    <name type="scientific">Rubripirellula tenax</name>
    <dbReference type="NCBI Taxonomy" id="2528015"/>
    <lineage>
        <taxon>Bacteria</taxon>
        <taxon>Pseudomonadati</taxon>
        <taxon>Planctomycetota</taxon>
        <taxon>Planctomycetia</taxon>
        <taxon>Pirellulales</taxon>
        <taxon>Pirellulaceae</taxon>
        <taxon>Rubripirellula</taxon>
    </lineage>
</organism>
<dbReference type="InterPro" id="IPR045474">
    <property type="entry name" value="GEVED"/>
</dbReference>
<accession>A0A5C6FAI1</accession>
<dbReference type="InterPro" id="IPR036439">
    <property type="entry name" value="Dockerin_dom_sf"/>
</dbReference>
<proteinExistence type="predicted"/>